<reference evidence="7" key="2">
    <citation type="journal article" date="2019" name="IMA Fungus">
        <title>Genome sequencing and comparison of five Tilletia species to identify candidate genes for the detection of regulated species infecting wheat.</title>
        <authorList>
            <person name="Nguyen H.D.T."/>
            <person name="Sultana T."/>
            <person name="Kesanakurti P."/>
            <person name="Hambleton S."/>
        </authorList>
    </citation>
    <scope>NUCLEOTIDE SEQUENCE</scope>
    <source>
        <strain evidence="7">DAOMC 236422</strain>
    </source>
</reference>
<evidence type="ECO:0000313" key="7">
    <source>
        <dbReference type="EMBL" id="KAE8268064.1"/>
    </source>
</evidence>
<dbReference type="PANTHER" id="PTHR13179">
    <property type="entry name" value="DEP DOMAIN CONTAINING PROTEIN 5"/>
    <property type="match status" value="1"/>
</dbReference>
<dbReference type="PROSITE" id="PS50186">
    <property type="entry name" value="DEP"/>
    <property type="match status" value="1"/>
</dbReference>
<feature type="compositionally biased region" description="Polar residues" evidence="5">
    <location>
        <begin position="1"/>
        <end position="17"/>
    </location>
</feature>
<name>A0A8X7T4F1_9BASI</name>
<proteinExistence type="inferred from homology"/>
<feature type="compositionally biased region" description="Polar residues" evidence="5">
    <location>
        <begin position="1959"/>
        <end position="1970"/>
    </location>
</feature>
<feature type="compositionally biased region" description="Basic residues" evidence="5">
    <location>
        <begin position="599"/>
        <end position="609"/>
    </location>
</feature>
<feature type="region of interest" description="Disordered" evidence="5">
    <location>
        <begin position="846"/>
        <end position="868"/>
    </location>
</feature>
<comment type="caution">
    <text evidence="7">The sequence shown here is derived from an EMBL/GenBank/DDBJ whole genome shotgun (WGS) entry which is preliminary data.</text>
</comment>
<feature type="compositionally biased region" description="Polar residues" evidence="5">
    <location>
        <begin position="645"/>
        <end position="659"/>
    </location>
</feature>
<feature type="region of interest" description="Disordered" evidence="5">
    <location>
        <begin position="1258"/>
        <end position="1290"/>
    </location>
</feature>
<feature type="compositionally biased region" description="Basic residues" evidence="5">
    <location>
        <begin position="1228"/>
        <end position="1240"/>
    </location>
</feature>
<dbReference type="InterPro" id="IPR048255">
    <property type="entry name" value="IML1_N"/>
</dbReference>
<dbReference type="EMBL" id="LWDG02000176">
    <property type="protein sequence ID" value="KAE8268064.1"/>
    <property type="molecule type" value="Genomic_DNA"/>
</dbReference>
<accession>A0A8X7T4F1</accession>
<dbReference type="Gene3D" id="1.10.10.10">
    <property type="entry name" value="Winged helix-like DNA-binding domain superfamily/Winged helix DNA-binding domain"/>
    <property type="match status" value="1"/>
</dbReference>
<dbReference type="Pfam" id="PF00610">
    <property type="entry name" value="DEP"/>
    <property type="match status" value="1"/>
</dbReference>
<feature type="region of interest" description="Disordered" evidence="5">
    <location>
        <begin position="590"/>
        <end position="706"/>
    </location>
</feature>
<evidence type="ECO:0000259" key="6">
    <source>
        <dbReference type="PROSITE" id="PS50186"/>
    </source>
</evidence>
<evidence type="ECO:0000256" key="4">
    <source>
        <dbReference type="ARBA" id="ARBA00021881"/>
    </source>
</evidence>
<dbReference type="GO" id="GO:0005096">
    <property type="term" value="F:GTPase activator activity"/>
    <property type="evidence" value="ECO:0007669"/>
    <property type="project" value="InterPro"/>
</dbReference>
<dbReference type="CDD" id="cd04449">
    <property type="entry name" value="DEP_DEPDC5-like"/>
    <property type="match status" value="1"/>
</dbReference>
<evidence type="ECO:0000313" key="8">
    <source>
        <dbReference type="Proteomes" id="UP000078113"/>
    </source>
</evidence>
<dbReference type="SUPFAM" id="SSF46785">
    <property type="entry name" value="Winged helix' DNA-binding domain"/>
    <property type="match status" value="1"/>
</dbReference>
<feature type="region of interest" description="Disordered" evidence="5">
    <location>
        <begin position="1402"/>
        <end position="1453"/>
    </location>
</feature>
<feature type="compositionally biased region" description="Low complexity" evidence="5">
    <location>
        <begin position="1338"/>
        <end position="1351"/>
    </location>
</feature>
<feature type="compositionally biased region" description="Gly residues" evidence="5">
    <location>
        <begin position="1782"/>
        <end position="1795"/>
    </location>
</feature>
<gene>
    <name evidence="7" type="ORF">A4X09_0g4280</name>
</gene>
<dbReference type="InterPro" id="IPR000591">
    <property type="entry name" value="DEP_dom"/>
</dbReference>
<dbReference type="InterPro" id="IPR045838">
    <property type="entry name" value="DEPDC5_CTD"/>
</dbReference>
<feature type="compositionally biased region" description="Polar residues" evidence="5">
    <location>
        <begin position="667"/>
        <end position="689"/>
    </location>
</feature>
<dbReference type="GO" id="GO:0035556">
    <property type="term" value="P:intracellular signal transduction"/>
    <property type="evidence" value="ECO:0007669"/>
    <property type="project" value="InterPro"/>
</dbReference>
<feature type="region of interest" description="Disordered" evidence="5">
    <location>
        <begin position="1051"/>
        <end position="1154"/>
    </location>
</feature>
<evidence type="ECO:0000256" key="5">
    <source>
        <dbReference type="SAM" id="MobiDB-lite"/>
    </source>
</evidence>
<feature type="region of interest" description="Disordered" evidence="5">
    <location>
        <begin position="1776"/>
        <end position="1795"/>
    </location>
</feature>
<feature type="compositionally biased region" description="Low complexity" evidence="5">
    <location>
        <begin position="28"/>
        <end position="40"/>
    </location>
</feature>
<feature type="compositionally biased region" description="Polar residues" evidence="5">
    <location>
        <begin position="612"/>
        <end position="632"/>
    </location>
</feature>
<feature type="region of interest" description="Disordered" evidence="5">
    <location>
        <begin position="1219"/>
        <end position="1246"/>
    </location>
</feature>
<reference evidence="7" key="1">
    <citation type="submission" date="2016-04" db="EMBL/GenBank/DDBJ databases">
        <authorList>
            <person name="Nguyen H.D."/>
            <person name="Samba Siva P."/>
            <person name="Cullis J."/>
            <person name="Levesque C.A."/>
            <person name="Hambleton S."/>
        </authorList>
    </citation>
    <scope>NUCLEOTIDE SEQUENCE</scope>
    <source>
        <strain evidence="7">DAOMC 236422</strain>
    </source>
</reference>
<feature type="region of interest" description="Disordered" evidence="5">
    <location>
        <begin position="1947"/>
        <end position="1970"/>
    </location>
</feature>
<dbReference type="GO" id="GO:1990130">
    <property type="term" value="C:GATOR1 complex"/>
    <property type="evidence" value="ECO:0007669"/>
    <property type="project" value="TreeGrafter"/>
</dbReference>
<feature type="compositionally biased region" description="Basic residues" evidence="5">
    <location>
        <begin position="41"/>
        <end position="54"/>
    </location>
</feature>
<organism evidence="7 8">
    <name type="scientific">Tilletia walkeri</name>
    <dbReference type="NCBI Taxonomy" id="117179"/>
    <lineage>
        <taxon>Eukaryota</taxon>
        <taxon>Fungi</taxon>
        <taxon>Dikarya</taxon>
        <taxon>Basidiomycota</taxon>
        <taxon>Ustilaginomycotina</taxon>
        <taxon>Exobasidiomycetes</taxon>
        <taxon>Tilletiales</taxon>
        <taxon>Tilletiaceae</taxon>
        <taxon>Tilletia</taxon>
    </lineage>
</organism>
<feature type="compositionally biased region" description="Low complexity" evidence="5">
    <location>
        <begin position="130"/>
        <end position="141"/>
    </location>
</feature>
<feature type="compositionally biased region" description="Low complexity" evidence="5">
    <location>
        <begin position="990"/>
        <end position="1003"/>
    </location>
</feature>
<keyword evidence="8" id="KW-1185">Reference proteome</keyword>
<feature type="region of interest" description="Disordered" evidence="5">
    <location>
        <begin position="1"/>
        <end position="58"/>
    </location>
</feature>
<feature type="compositionally biased region" description="Gly residues" evidence="5">
    <location>
        <begin position="1017"/>
        <end position="1027"/>
    </location>
</feature>
<evidence type="ECO:0000256" key="2">
    <source>
        <dbReference type="ARBA" id="ARBA00005643"/>
    </source>
</evidence>
<feature type="compositionally biased region" description="Polar residues" evidence="5">
    <location>
        <begin position="1415"/>
        <end position="1424"/>
    </location>
</feature>
<comment type="similarity">
    <text evidence="2">Belongs to the IML1 family.</text>
</comment>
<evidence type="ECO:0000256" key="1">
    <source>
        <dbReference type="ARBA" id="ARBA00004148"/>
    </source>
</evidence>
<feature type="compositionally biased region" description="Low complexity" evidence="5">
    <location>
        <begin position="1107"/>
        <end position="1142"/>
    </location>
</feature>
<dbReference type="InterPro" id="IPR036388">
    <property type="entry name" value="WH-like_DNA-bd_sf"/>
</dbReference>
<dbReference type="Pfam" id="PF19418">
    <property type="entry name" value="DEPDC5_CTD"/>
    <property type="match status" value="1"/>
</dbReference>
<feature type="compositionally biased region" description="Gly residues" evidence="5">
    <location>
        <begin position="955"/>
        <end position="968"/>
    </location>
</feature>
<feature type="compositionally biased region" description="Low complexity" evidence="5">
    <location>
        <begin position="108"/>
        <end position="122"/>
    </location>
</feature>
<feature type="region of interest" description="Disordered" evidence="5">
    <location>
        <begin position="951"/>
        <end position="1036"/>
    </location>
</feature>
<dbReference type="GO" id="GO:0010508">
    <property type="term" value="P:positive regulation of autophagy"/>
    <property type="evidence" value="ECO:0007669"/>
    <property type="project" value="TreeGrafter"/>
</dbReference>
<protein>
    <recommendedName>
        <fullName evidence="3">Vacuolar membrane-associated protein IML1</fullName>
    </recommendedName>
    <alternativeName>
        <fullName evidence="4">Vacuolar membrane-associated protein iml1</fullName>
    </alternativeName>
</protein>
<feature type="domain" description="DEP" evidence="6">
    <location>
        <begin position="1861"/>
        <end position="1936"/>
    </location>
</feature>
<dbReference type="SMART" id="SM00049">
    <property type="entry name" value="DEP"/>
    <property type="match status" value="1"/>
</dbReference>
<dbReference type="GO" id="GO:1904262">
    <property type="term" value="P:negative regulation of TORC1 signaling"/>
    <property type="evidence" value="ECO:0007669"/>
    <property type="project" value="TreeGrafter"/>
</dbReference>
<dbReference type="Proteomes" id="UP000078113">
    <property type="component" value="Unassembled WGS sequence"/>
</dbReference>
<feature type="region of interest" description="Disordered" evidence="5">
    <location>
        <begin position="103"/>
        <end position="184"/>
    </location>
</feature>
<evidence type="ECO:0000256" key="3">
    <source>
        <dbReference type="ARBA" id="ARBA00018529"/>
    </source>
</evidence>
<dbReference type="GO" id="GO:0005774">
    <property type="term" value="C:vacuolar membrane"/>
    <property type="evidence" value="ECO:0007669"/>
    <property type="project" value="UniProtKB-SubCell"/>
</dbReference>
<dbReference type="InterPro" id="IPR036390">
    <property type="entry name" value="WH_DNA-bd_sf"/>
</dbReference>
<comment type="subcellular location">
    <subcellularLocation>
        <location evidence="1">Vacuole membrane</location>
        <topology evidence="1">Peripheral membrane protein</topology>
    </subcellularLocation>
</comment>
<dbReference type="PANTHER" id="PTHR13179:SF8">
    <property type="entry name" value="GATOR COMPLEX PROTEIN DEPDC5"/>
    <property type="match status" value="1"/>
</dbReference>
<feature type="compositionally biased region" description="Low complexity" evidence="5">
    <location>
        <begin position="1067"/>
        <end position="1080"/>
    </location>
</feature>
<dbReference type="InterPro" id="IPR027244">
    <property type="entry name" value="IML1"/>
</dbReference>
<dbReference type="Pfam" id="PF12257">
    <property type="entry name" value="IML1"/>
    <property type="match status" value="1"/>
</dbReference>
<sequence>MDSTTQRTSRIPSQQRPHSAHQQHRTFSIQHSPSQSSRNSPSRHHVDHHHHHHPREGNTIIVSVRTHERSYCDQEVIINPECFLNLPAFSYESDLVELTPMTEDEAEAANTSSAATESASPSPADPSIPDPLSSSTTADADYSARRGRKIHPQQQQQQQQQSNTRGPSRAHHSPQRSPSTRRMPKRFLFKPQLETSRPISAALISVHDSIATAFGLKAFSQKATLRKVSSHDHTLDHIELTFRDQYVGRAEMWRLAMSLEDRCLYVGQKINFAGIVRATVTRLWINESRVHCGYVAASTKSIFRSESAKINLFIQLAREMWEFDEDGELYFEKCLTGFMPALLNRWKNADTNHVISVILFARVFYDYKEVEMLRRRHEKDPHAVPIRTDVKGRYYADYFKVVLDLESQPDWGAVMETLKEEFFRFQHDILLLRRARQSGPHQSDPLGPEKSDILQQTPLYQSGYQDSSALQLLLREQVALAGSLSYSYEGCILEAINLTLNPFDEHFIDRDLTRTGLSLIFVTAGTGHFEVDKKMLRITTERMIECGIGLDLVCLTKMPLHSVPLFKFSSELLDFVNYLYPERWDQAGPFGREQQQQRHSQHQHQHGHRTPIPTSFATSQPWMGPKQTSAQTLPDPLYFDASRPSAVNSPQITTSSAASTLGRASAATMTASDLSSLRASTNTQPSTINPDHAPSPSHPHPHQPPTTIEYYSMPHWIDCSFYNLQMDKPFRADRFVPRCKMFEVQMMGIMENELADISIPYLDERAAVVLRGSVPGTPSVGLPHLTRPGGGVGGGAGGGGAGIMVGTGMGMGTVGLTSPYGLGPGSGSYGLGGPGFSSALTVRPPSKLSSTLHTHTHAHPSSSSSTASYFDAAIGTNSGNVPEDTDRRERAGRQMARDMFDDELFKAVEPAHLSALRNAHGQIGQFGIGGEVTVGAAGGEYGANAQLQQQQDGTRLGGGGGGGGGGGVRSAQQGPIQGAAGFQVSARPATSESPRTIPSSRRTSNQKDGGRRTEGGVAAGEGGGGTAGPSSISPEKNPTAAMILVDRARGVVKASHAASERDRSSSRQRGQGSQSSQQQQVTPGRSGSRPRPIASSRLQYDHAEQNSSVESGSGSGSASGPYRTLTLLNRSLSRPESVRSSSTAPTIVRDGGRLPGTVGWTGRATLAQPALDSAALMLYHNGILDVDADGGGGSSSVAGSISALPSPASTTRALPSVTAASGSDLVHHHPSFSRAHHHQSPSRGGTQSLVHAATISGGSRVVSPAPPSTPERPQSMVSDALGTQLPPPKSMTEYLKRGLSWWGGQQAQAQAQAQAQGQQQAGGEAYRTLQRFSTGRPGSSVAGSSSASVSGAGAGGNGTGSISIIAKRPPVREPVPFTSPEVPKVSNPRQIKFETRQQLAFAQSQARVQKAVNPQPATSPTSTPIAIEPQSPRSRGSPERFGGQSQREVWKQNEQEEELVKQRSLETYREMMQIAAQMRIEKQTLVNPSNPHKNRLTLSSQLGRWQHLFPTRTNRHTVKWLSMTSPACLPLTTLYLPLEADLAANWKESPYTITASTDALSILTKRSATTAPAVAIVREMASQRLAQGFQFIVPSFGWNDDNRYTEKMPNKVPGMRHAVLRHHPSDLFQVGILTSGSPVFLSLPNEIHQISCDQGLVKVKRYLRNTEYDTSPIEYSCYIWARNLPSYQTVHASFKYPDSASYDWNYLDSIISGAEEPRFTESLRYWRTRFVLVPSEEPPKEMSAPNGSRLSNEEIRLMGMDKLADLFMKARFRSPQAAPAERGGGGGGGGAGGGGRSRGWDLRFIPTSLDPAASVHDENFMRALERFVQERAKERERDAVPAKAKRLADLSLDEIVKEMWKEDGLKIHDRLWHRIWYSDAFTGAEFVTWLCRKFDDVRSREDAVEWGTKLQEQGLFQHAGKARGFIDGHAFYSVGAQWAGTQPKKWYNKVRPHRGSSDAAENNPSAPKQRRVQMSDTLYVDLASGRKSDRYETAILHHDIAHNPANGFNFQIHWLGTTARFVEDTIRNWTANVERYGLRLIEAPVGQIKDIAKHNPFQAPMRIKLAVAPPPTSSYAHLLPVHVLPEQYFEYALLRYFGFILDQEASDRYPDSVEIVYESRPPKFDYSQFVHRSGIAFVQVMGGEEGFLWLNNRLFTSHLPANSRAGQGQRAPSRGGSDVYAQHEQLTPTAQGVTAQAQADADTLRKALANFCADKEQLEEFYDVEKRNLEERADFITKQQQSQPNAVLATPMAEESETAFFGWRRRKAGEILWSK</sequence>
<feature type="region of interest" description="Disordered" evidence="5">
    <location>
        <begin position="1333"/>
        <end position="1389"/>
    </location>
</feature>